<evidence type="ECO:0000259" key="2">
    <source>
        <dbReference type="SMART" id="SM00363"/>
    </source>
</evidence>
<name>A0ABW4DQ68_9LACO</name>
<dbReference type="InterPro" id="IPR012677">
    <property type="entry name" value="Nucleotide-bd_a/b_plait_sf"/>
</dbReference>
<gene>
    <name evidence="3" type="ORF">ACFQ4L_03920</name>
</gene>
<dbReference type="Pfam" id="PF17774">
    <property type="entry name" value="YlmH_RBD"/>
    <property type="match status" value="1"/>
</dbReference>
<dbReference type="PANTHER" id="PTHR13633">
    <property type="entry name" value="MITOCHONDRIAL TRANSCRIPTION RESCUE FACTOR 1"/>
    <property type="match status" value="1"/>
</dbReference>
<dbReference type="RefSeq" id="WP_125578209.1">
    <property type="nucleotide sequence ID" value="NZ_JBHTOF010000027.1"/>
</dbReference>
<keyword evidence="1" id="KW-0694">RNA-binding</keyword>
<evidence type="ECO:0000256" key="1">
    <source>
        <dbReference type="PROSITE-ProRule" id="PRU00182"/>
    </source>
</evidence>
<dbReference type="Gene3D" id="3.10.290.10">
    <property type="entry name" value="RNA-binding S4 domain"/>
    <property type="match status" value="1"/>
</dbReference>
<dbReference type="SMART" id="SM00363">
    <property type="entry name" value="S4"/>
    <property type="match status" value="1"/>
</dbReference>
<protein>
    <submittedName>
        <fullName evidence="3">RNA-binding protein</fullName>
    </submittedName>
</protein>
<feature type="domain" description="RNA-binding S4" evidence="2">
    <location>
        <begin position="184"/>
        <end position="241"/>
    </location>
</feature>
<dbReference type="PROSITE" id="PS50889">
    <property type="entry name" value="S4"/>
    <property type="match status" value="1"/>
</dbReference>
<dbReference type="InterPro" id="IPR036986">
    <property type="entry name" value="S4_RNA-bd_sf"/>
</dbReference>
<keyword evidence="4" id="KW-1185">Reference proteome</keyword>
<dbReference type="Gene3D" id="3.30.1370.160">
    <property type="match status" value="1"/>
</dbReference>
<dbReference type="Gene3D" id="3.30.70.330">
    <property type="match status" value="1"/>
</dbReference>
<proteinExistence type="predicted"/>
<evidence type="ECO:0000313" key="4">
    <source>
        <dbReference type="Proteomes" id="UP001597244"/>
    </source>
</evidence>
<dbReference type="InterPro" id="IPR040591">
    <property type="entry name" value="RqcP2_RBD"/>
</dbReference>
<comment type="caution">
    <text evidence="3">The sequence shown here is derived from an EMBL/GenBank/DDBJ whole genome shotgun (WGS) entry which is preliminary data.</text>
</comment>
<dbReference type="InterPro" id="IPR002942">
    <property type="entry name" value="S4_RNA-bd"/>
</dbReference>
<dbReference type="Proteomes" id="UP001597244">
    <property type="component" value="Unassembled WGS sequence"/>
</dbReference>
<accession>A0ABW4DQ68</accession>
<dbReference type="SUPFAM" id="SSF55174">
    <property type="entry name" value="Alpha-L RNA-binding motif"/>
    <property type="match status" value="1"/>
</dbReference>
<dbReference type="CDD" id="cd00165">
    <property type="entry name" value="S4"/>
    <property type="match status" value="1"/>
</dbReference>
<dbReference type="Pfam" id="PF01479">
    <property type="entry name" value="S4"/>
    <property type="match status" value="1"/>
</dbReference>
<evidence type="ECO:0000313" key="3">
    <source>
        <dbReference type="EMBL" id="MFD1465236.1"/>
    </source>
</evidence>
<sequence>MDSAVFQHFRPEERPFIERINDWRNQAVNEYRPILTDFLDPRQIFLIETVIGKTDDSFKYSQDGGYNQSERKRVIFAPDYFTPQSSDYHIQLFEIKYPIKFATLSHGRILGTLINSGVDRSQFGDIITDGETWQFFGVEAMTSFFVEQITKIGSINVRVELVPILDAVIPVVDWQEESIVTTSMRLDTIISETFNISRQRAKELVEDQRVQVNWSINQHPDFQVDLLDMLSVRKFGRVQLLDVLGRTRKERYKLKIATLRRQPLSH</sequence>
<dbReference type="EMBL" id="JBHTOF010000027">
    <property type="protein sequence ID" value="MFD1465236.1"/>
    <property type="molecule type" value="Genomic_DNA"/>
</dbReference>
<reference evidence="4" key="1">
    <citation type="journal article" date="2019" name="Int. J. Syst. Evol. Microbiol.">
        <title>The Global Catalogue of Microorganisms (GCM) 10K type strain sequencing project: providing services to taxonomists for standard genome sequencing and annotation.</title>
        <authorList>
            <consortium name="The Broad Institute Genomics Platform"/>
            <consortium name="The Broad Institute Genome Sequencing Center for Infectious Disease"/>
            <person name="Wu L."/>
            <person name="Ma J."/>
        </authorList>
    </citation>
    <scope>NUCLEOTIDE SEQUENCE [LARGE SCALE GENOMIC DNA]</scope>
    <source>
        <strain evidence="4">CCM 8951</strain>
    </source>
</reference>
<organism evidence="3 4">
    <name type="scientific">Lapidilactobacillus mulanensis</name>
    <dbReference type="NCBI Taxonomy" id="2485999"/>
    <lineage>
        <taxon>Bacteria</taxon>
        <taxon>Bacillati</taxon>
        <taxon>Bacillota</taxon>
        <taxon>Bacilli</taxon>
        <taxon>Lactobacillales</taxon>
        <taxon>Lactobacillaceae</taxon>
        <taxon>Lapidilactobacillus</taxon>
    </lineage>
</organism>
<dbReference type="PANTHER" id="PTHR13633:SF3">
    <property type="entry name" value="MITOCHONDRIAL TRANSCRIPTION RESCUE FACTOR 1"/>
    <property type="match status" value="1"/>
</dbReference>